<evidence type="ECO:0000256" key="4">
    <source>
        <dbReference type="ARBA" id="ARBA00022777"/>
    </source>
</evidence>
<dbReference type="InterPro" id="IPR003409">
    <property type="entry name" value="MORN"/>
</dbReference>
<dbReference type="SMART" id="SM00220">
    <property type="entry name" value="S_TKc"/>
    <property type="match status" value="1"/>
</dbReference>
<keyword evidence="5" id="KW-0067">ATP-binding</keyword>
<dbReference type="GO" id="GO:0005737">
    <property type="term" value="C:cytoplasm"/>
    <property type="evidence" value="ECO:0000318"/>
    <property type="project" value="GO_Central"/>
</dbReference>
<evidence type="ECO:0000256" key="1">
    <source>
        <dbReference type="ARBA" id="ARBA00022679"/>
    </source>
</evidence>
<dbReference type="Pfam" id="PF07714">
    <property type="entry name" value="PK_Tyr_Ser-Thr"/>
    <property type="match status" value="1"/>
</dbReference>
<dbReference type="VEuPathDB" id="AmoebaDB:DICPUDRAFT_99535"/>
<feature type="compositionally biased region" description="Polar residues" evidence="6">
    <location>
        <begin position="322"/>
        <end position="342"/>
    </location>
</feature>
<dbReference type="OMA" id="AGTPKWE"/>
<protein>
    <recommendedName>
        <fullName evidence="7">Protein kinase domain-containing protein</fullName>
    </recommendedName>
</protein>
<dbReference type="STRING" id="5786.F1A043"/>
<evidence type="ECO:0000256" key="5">
    <source>
        <dbReference type="ARBA" id="ARBA00022840"/>
    </source>
</evidence>
<feature type="domain" description="Protein kinase" evidence="7">
    <location>
        <begin position="1229"/>
        <end position="1483"/>
    </location>
</feature>
<dbReference type="PROSITE" id="PS50011">
    <property type="entry name" value="PROTEIN_KINASE_DOM"/>
    <property type="match status" value="1"/>
</dbReference>
<feature type="compositionally biased region" description="Low complexity" evidence="6">
    <location>
        <begin position="600"/>
        <end position="628"/>
    </location>
</feature>
<dbReference type="Gene3D" id="1.10.510.10">
    <property type="entry name" value="Transferase(Phosphotransferase) domain 1"/>
    <property type="match status" value="1"/>
</dbReference>
<reference evidence="9" key="1">
    <citation type="journal article" date="2011" name="Genome Biol.">
        <title>Comparative genomics of the social amoebae Dictyostelium discoideum and Dictyostelium purpureum.</title>
        <authorList>
            <consortium name="US DOE Joint Genome Institute (JGI-PGF)"/>
            <person name="Sucgang R."/>
            <person name="Kuo A."/>
            <person name="Tian X."/>
            <person name="Salerno W."/>
            <person name="Parikh A."/>
            <person name="Feasley C.L."/>
            <person name="Dalin E."/>
            <person name="Tu H."/>
            <person name="Huang E."/>
            <person name="Barry K."/>
            <person name="Lindquist E."/>
            <person name="Shapiro H."/>
            <person name="Bruce D."/>
            <person name="Schmutz J."/>
            <person name="Salamov A."/>
            <person name="Fey P."/>
            <person name="Gaudet P."/>
            <person name="Anjard C."/>
            <person name="Babu M.M."/>
            <person name="Basu S."/>
            <person name="Bushmanova Y."/>
            <person name="van der Wel H."/>
            <person name="Katoh-Kurasawa M."/>
            <person name="Dinh C."/>
            <person name="Coutinho P.M."/>
            <person name="Saito T."/>
            <person name="Elias M."/>
            <person name="Schaap P."/>
            <person name="Kay R.R."/>
            <person name="Henrissat B."/>
            <person name="Eichinger L."/>
            <person name="Rivero F."/>
            <person name="Putnam N.H."/>
            <person name="West C.M."/>
            <person name="Loomis W.F."/>
            <person name="Chisholm R.L."/>
            <person name="Shaulsky G."/>
            <person name="Strassmann J.E."/>
            <person name="Queller D.C."/>
            <person name="Kuspa A."/>
            <person name="Grigoriev I.V."/>
        </authorList>
    </citation>
    <scope>NUCLEOTIDE SEQUENCE [LARGE SCALE GENOMIC DNA]</scope>
    <source>
        <strain evidence="9">QSDP1</strain>
    </source>
</reference>
<sequence>MEQNNNNDGSIEQIRPTSYNYDVLFKTCKDSENDIKNTHMMHSHYGFYKGELNENKIKNGTGTFIFSKSIYTGQWNLDKRDGDGTMVLLKNVKSKPIPSSPNPLQQQQKSNTPIKKPTTPNNLSPRLTVTQRFDDKIVGKIKEKFNKREEIVRQQTDAEYLKQQDYYSGKWLDNRANGVGKFHFSGDGSTHSDFWRSGVAIRYANQNNILKPLSEDSLPAIMNSKDFLNGMIEDWINIFRVYKDEDFPCARPYLSTPTTSLGLTQNGSITPPQSSLLSPTQTPLSPPRSLMNSIPGTPISISDDEPTTSPPVSTRPPFSTSIPGSLQHSRTQPNVAQSQSPIQNNNLSEQKYLESLYNQSYQHKFLKQQVSKIVSTQPQSFGIYTAQYIKHRIDTEDKFFLSLIFFISKWVIPYKSFNVPNNQNTIASFIIFVPDLEKCTFVSLPNLIMQTSIMEKLIYKLLVDPLTKNLTDNYYSTGSGNRSPNSNSPNISPSTSSGNVSETISLPSSTPEEKELHKLFPVSLDLDDTPSTEKECMAAILNIFKQFPTIEGYQPPQFILDNIVNMVSIFKKTKALESYLLQKQFNTLKEYYFAFKTRPTSASMSSTSSPLSNASISLSSSSPSSANPKTLRSTKHSVPSLSVSPTGSSPTKSIITLSNKYDVTTSSTTRSNHNVYGTLSSRRKTLESIFPTKQNSNSDLLSSLMESTTEKSKFNDTLPELTLQSVNVLFSIFKSSYQFPESLTQSVKHLESIQQYINNMRNIINSKIKAIKEAKPKPNEYSLFSNNETNEKKIYNEYLLRQDQQIENLITNFQNDLSQLEVSFEVTQKLYKELASQQVYLTLKRLKEAHNFIDQLLNLTPNRTSKLPKEFTHRFIKHTHKITYLLLDSCNQSAIFKLEENVRKDVEKFIKDSSTLFSIVSSRTNGATSPTNASTPSPSNQSPTLSSISSPGIEYLLSKKSLSPTNSTNVLNIGQQSNHFIKTDKSYLQFEPSDILPGPISLISSLDKIPEEIVSGYYHLILPVASCGDELLVSVLSDGFLDLKKHITPEKLKDFNKSSLVQLFNILIHSTIISHNLSYIPEVFKILNLLLPFYPKKDELFIKYKDVLFGFMDLSFKDDSCEFGSLYLTFLALLLRPKKKGIRKDLKKEFVEMFPISLFISLLERPIVDATNKNAEKMKAQSAQILINLSISSSEYLLEVKNKNALAPILDICKFNQAHSHKQIEEGELTICEYLGEGALATVSRGIFKGKEVAVKIFNEGSFSFRLEDFLKEVAILGFLNHPNLLKLKGACIAPKTNASSTFMIVTELMHKGTLLDVINKNKPLSTQQIIKYALSVAQGLEYLHGLHFIHRDIKAANILVDKDNNAKVADFGMSRVIDINFNMTAVAGTPKWEAPECLIGETYTSAADVYSYGMLLFEMATSEEPYMEINSIAELFKTVCEKKTKPKIPSSCPSFLSNLIKDCLNNSPKKRPTMNQIIQKLLSESKKQ</sequence>
<dbReference type="PANTHER" id="PTHR44329:SF298">
    <property type="entry name" value="MIXED LINEAGE KINASE DOMAIN-LIKE PROTEIN"/>
    <property type="match status" value="1"/>
</dbReference>
<dbReference type="KEGG" id="dpp:DICPUDRAFT_99535"/>
<dbReference type="GO" id="GO:0007165">
    <property type="term" value="P:signal transduction"/>
    <property type="evidence" value="ECO:0000318"/>
    <property type="project" value="GO_Central"/>
</dbReference>
<feature type="region of interest" description="Disordered" evidence="6">
    <location>
        <begin position="600"/>
        <end position="650"/>
    </location>
</feature>
<name>F1A043_DICPU</name>
<dbReference type="SUPFAM" id="SSF56112">
    <property type="entry name" value="Protein kinase-like (PK-like)"/>
    <property type="match status" value="1"/>
</dbReference>
<evidence type="ECO:0000256" key="3">
    <source>
        <dbReference type="ARBA" id="ARBA00022741"/>
    </source>
</evidence>
<evidence type="ECO:0000259" key="7">
    <source>
        <dbReference type="PROSITE" id="PS50011"/>
    </source>
</evidence>
<dbReference type="InParanoid" id="F1A043"/>
<dbReference type="Proteomes" id="UP000001064">
    <property type="component" value="Unassembled WGS sequence"/>
</dbReference>
<dbReference type="EMBL" id="GL871329">
    <property type="protein sequence ID" value="EGC30433.1"/>
    <property type="molecule type" value="Genomic_DNA"/>
</dbReference>
<gene>
    <name evidence="8" type="ORF">DICPUDRAFT_99535</name>
</gene>
<dbReference type="GO" id="GO:0004672">
    <property type="term" value="F:protein kinase activity"/>
    <property type="evidence" value="ECO:0000318"/>
    <property type="project" value="GO_Central"/>
</dbReference>
<keyword evidence="9" id="KW-1185">Reference proteome</keyword>
<feature type="region of interest" description="Disordered" evidence="6">
    <location>
        <begin position="476"/>
        <end position="512"/>
    </location>
</feature>
<evidence type="ECO:0000256" key="6">
    <source>
        <dbReference type="SAM" id="MobiDB-lite"/>
    </source>
</evidence>
<dbReference type="InterPro" id="IPR051681">
    <property type="entry name" value="Ser/Thr_Kinases-Pseudokinases"/>
</dbReference>
<evidence type="ECO:0000256" key="2">
    <source>
        <dbReference type="ARBA" id="ARBA00022737"/>
    </source>
</evidence>
<dbReference type="SUPFAM" id="SSF82185">
    <property type="entry name" value="Histone H3 K4-specific methyltransferase SET7/9 N-terminal domain"/>
    <property type="match status" value="1"/>
</dbReference>
<dbReference type="PRINTS" id="PR00109">
    <property type="entry name" value="TYRKINASE"/>
</dbReference>
<dbReference type="RefSeq" id="XP_003293033.1">
    <property type="nucleotide sequence ID" value="XM_003292985.1"/>
</dbReference>
<dbReference type="PANTHER" id="PTHR44329">
    <property type="entry name" value="SERINE/THREONINE-PROTEIN KINASE TNNI3K-RELATED"/>
    <property type="match status" value="1"/>
</dbReference>
<keyword evidence="3" id="KW-0547">Nucleotide-binding</keyword>
<keyword evidence="1" id="KW-0808">Transferase</keyword>
<feature type="region of interest" description="Disordered" evidence="6">
    <location>
        <begin position="923"/>
        <end position="947"/>
    </location>
</feature>
<dbReference type="GeneID" id="10510513"/>
<dbReference type="CDD" id="cd13999">
    <property type="entry name" value="STKc_MAP3K-like"/>
    <property type="match status" value="1"/>
</dbReference>
<feature type="region of interest" description="Disordered" evidence="6">
    <location>
        <begin position="258"/>
        <end position="342"/>
    </location>
</feature>
<proteinExistence type="predicted"/>
<dbReference type="FunCoup" id="F1A043">
    <property type="interactions" value="475"/>
</dbReference>
<dbReference type="eggNOG" id="KOG0192">
    <property type="taxonomic scope" value="Eukaryota"/>
</dbReference>
<accession>F1A043</accession>
<dbReference type="SMART" id="SM00698">
    <property type="entry name" value="MORN"/>
    <property type="match status" value="3"/>
</dbReference>
<feature type="compositionally biased region" description="Polar residues" evidence="6">
    <location>
        <begin position="258"/>
        <end position="269"/>
    </location>
</feature>
<dbReference type="InterPro" id="IPR008271">
    <property type="entry name" value="Ser/Thr_kinase_AS"/>
</dbReference>
<feature type="compositionally biased region" description="Low complexity" evidence="6">
    <location>
        <begin position="928"/>
        <end position="947"/>
    </location>
</feature>
<keyword evidence="2" id="KW-0677">Repeat</keyword>
<dbReference type="Gene3D" id="3.30.200.20">
    <property type="entry name" value="Phosphorylase Kinase, domain 1"/>
    <property type="match status" value="1"/>
</dbReference>
<feature type="region of interest" description="Disordered" evidence="6">
    <location>
        <begin position="93"/>
        <end position="126"/>
    </location>
</feature>
<evidence type="ECO:0000313" key="9">
    <source>
        <dbReference type="Proteomes" id="UP000001064"/>
    </source>
</evidence>
<feature type="compositionally biased region" description="Polar residues" evidence="6">
    <location>
        <begin position="636"/>
        <end position="650"/>
    </location>
</feature>
<feature type="compositionally biased region" description="Low complexity" evidence="6">
    <location>
        <begin position="270"/>
        <end position="283"/>
    </location>
</feature>
<dbReference type="PROSITE" id="PS00108">
    <property type="entry name" value="PROTEIN_KINASE_ST"/>
    <property type="match status" value="1"/>
</dbReference>
<feature type="compositionally biased region" description="Low complexity" evidence="6">
    <location>
        <begin position="476"/>
        <end position="499"/>
    </location>
</feature>
<dbReference type="GO" id="GO:0005524">
    <property type="term" value="F:ATP binding"/>
    <property type="evidence" value="ECO:0007669"/>
    <property type="project" value="UniProtKB-KW"/>
</dbReference>
<evidence type="ECO:0000313" key="8">
    <source>
        <dbReference type="EMBL" id="EGC30433.1"/>
    </source>
</evidence>
<dbReference type="InterPro" id="IPR001245">
    <property type="entry name" value="Ser-Thr/Tyr_kinase_cat_dom"/>
</dbReference>
<feature type="compositionally biased region" description="Low complexity" evidence="6">
    <location>
        <begin position="310"/>
        <end position="321"/>
    </location>
</feature>
<dbReference type="InterPro" id="IPR011009">
    <property type="entry name" value="Kinase-like_dom_sf"/>
</dbReference>
<feature type="compositionally biased region" description="Polar residues" evidence="6">
    <location>
        <begin position="102"/>
        <end position="126"/>
    </location>
</feature>
<keyword evidence="4" id="KW-0418">Kinase</keyword>
<feature type="compositionally biased region" description="Polar residues" evidence="6">
    <location>
        <begin position="500"/>
        <end position="510"/>
    </location>
</feature>
<organism evidence="8 9">
    <name type="scientific">Dictyostelium purpureum</name>
    <name type="common">Slime mold</name>
    <dbReference type="NCBI Taxonomy" id="5786"/>
    <lineage>
        <taxon>Eukaryota</taxon>
        <taxon>Amoebozoa</taxon>
        <taxon>Evosea</taxon>
        <taxon>Eumycetozoa</taxon>
        <taxon>Dictyostelia</taxon>
        <taxon>Dictyosteliales</taxon>
        <taxon>Dictyosteliaceae</taxon>
        <taxon>Dictyostelium</taxon>
    </lineage>
</organism>
<dbReference type="OrthoDB" id="19496at2759"/>
<dbReference type="InterPro" id="IPR000719">
    <property type="entry name" value="Prot_kinase_dom"/>
</dbReference>